<gene>
    <name evidence="4" type="ORF">K6Y31_18045</name>
</gene>
<dbReference type="RefSeq" id="WP_251080902.1">
    <property type="nucleotide sequence ID" value="NZ_JAIMJA010000023.1"/>
</dbReference>
<name>A0ABS8WEI6_9GAMM</name>
<reference evidence="4 5" key="1">
    <citation type="journal article" date="2022" name="Environ. Microbiol. Rep.">
        <title>Eco-phylogenetic analyses reveal divergent evolution of vitamin B12 metabolism in the marine bacterial family 'Psychromonadaceae'.</title>
        <authorList>
            <person name="Jin X."/>
            <person name="Yang Y."/>
            <person name="Cao H."/>
            <person name="Gao B."/>
            <person name="Zhao Z."/>
        </authorList>
    </citation>
    <scope>NUCLEOTIDE SEQUENCE [LARGE SCALE GENOMIC DNA]</scope>
    <source>
        <strain evidence="4 5">MKS20</strain>
    </source>
</reference>
<dbReference type="InterPro" id="IPR052193">
    <property type="entry name" value="Peptidase_C59"/>
</dbReference>
<keyword evidence="5" id="KW-1185">Reference proteome</keyword>
<dbReference type="InterPro" id="IPR029132">
    <property type="entry name" value="CBAH/NAAA_C"/>
</dbReference>
<evidence type="ECO:0000259" key="3">
    <source>
        <dbReference type="Pfam" id="PF02275"/>
    </source>
</evidence>
<evidence type="ECO:0000313" key="4">
    <source>
        <dbReference type="EMBL" id="MCE2596693.1"/>
    </source>
</evidence>
<keyword evidence="2 4" id="KW-0378">Hydrolase</keyword>
<dbReference type="PANTHER" id="PTHR35527">
    <property type="entry name" value="CHOLOYLGLYCINE HYDROLASE"/>
    <property type="match status" value="1"/>
</dbReference>
<proteinExistence type="inferred from homology"/>
<comment type="similarity">
    <text evidence="1">Belongs to the peptidase C59 family.</text>
</comment>
<organism evidence="4 5">
    <name type="scientific">Motilimonas cestriensis</name>
    <dbReference type="NCBI Taxonomy" id="2742685"/>
    <lineage>
        <taxon>Bacteria</taxon>
        <taxon>Pseudomonadati</taxon>
        <taxon>Pseudomonadota</taxon>
        <taxon>Gammaproteobacteria</taxon>
        <taxon>Alteromonadales</taxon>
        <taxon>Alteromonadales genera incertae sedis</taxon>
        <taxon>Motilimonas</taxon>
    </lineage>
</organism>
<protein>
    <submittedName>
        <fullName evidence="4">Linear amide C-N hydrolase</fullName>
    </submittedName>
</protein>
<dbReference type="GO" id="GO:0016787">
    <property type="term" value="F:hydrolase activity"/>
    <property type="evidence" value="ECO:0007669"/>
    <property type="project" value="UniProtKB-KW"/>
</dbReference>
<dbReference type="Pfam" id="PF02275">
    <property type="entry name" value="CBAH"/>
    <property type="match status" value="1"/>
</dbReference>
<dbReference type="SUPFAM" id="SSF56235">
    <property type="entry name" value="N-terminal nucleophile aminohydrolases (Ntn hydrolases)"/>
    <property type="match status" value="1"/>
</dbReference>
<dbReference type="Gene3D" id="3.60.60.10">
    <property type="entry name" value="Penicillin V Acylase, Chain A"/>
    <property type="match status" value="1"/>
</dbReference>
<dbReference type="Proteomes" id="UP001201273">
    <property type="component" value="Unassembled WGS sequence"/>
</dbReference>
<sequence length="171" mass="19321">MCTRILNNINKNHVTVGRNMDWEFPLQATLFMHPAHGKRVGMSAAEAEKEGLDSSQVRRWKVKHATIATMVGDDINGYGFCDGMNDQGLVANALYDTTCTFGDGALAENQKGLSVLRWGQFILDRFASVSEAVNFLQKIKYYYSVAKCRVTTILLLFCIFRFQIKRVILPF</sequence>
<accession>A0ABS8WEI6</accession>
<evidence type="ECO:0000313" key="5">
    <source>
        <dbReference type="Proteomes" id="UP001201273"/>
    </source>
</evidence>
<evidence type="ECO:0000256" key="1">
    <source>
        <dbReference type="ARBA" id="ARBA00006625"/>
    </source>
</evidence>
<dbReference type="InterPro" id="IPR029055">
    <property type="entry name" value="Ntn_hydrolases_N"/>
</dbReference>
<feature type="domain" description="Choloylglycine hydrolase/NAAA C-terminal" evidence="3">
    <location>
        <begin position="2"/>
        <end position="141"/>
    </location>
</feature>
<dbReference type="EMBL" id="JAIMJA010000023">
    <property type="protein sequence ID" value="MCE2596693.1"/>
    <property type="molecule type" value="Genomic_DNA"/>
</dbReference>
<dbReference type="PANTHER" id="PTHR35527:SF2">
    <property type="entry name" value="HYDROLASE"/>
    <property type="match status" value="1"/>
</dbReference>
<evidence type="ECO:0000256" key="2">
    <source>
        <dbReference type="ARBA" id="ARBA00022801"/>
    </source>
</evidence>
<comment type="caution">
    <text evidence="4">The sequence shown here is derived from an EMBL/GenBank/DDBJ whole genome shotgun (WGS) entry which is preliminary data.</text>
</comment>